<dbReference type="InterPro" id="IPR029787">
    <property type="entry name" value="Nucleotide_cyclase"/>
</dbReference>
<dbReference type="InterPro" id="IPR001633">
    <property type="entry name" value="EAL_dom"/>
</dbReference>
<feature type="domain" description="GGDEF" evidence="3">
    <location>
        <begin position="300"/>
        <end position="432"/>
    </location>
</feature>
<dbReference type="InterPro" id="IPR000160">
    <property type="entry name" value="GGDEF_dom"/>
</dbReference>
<dbReference type="CDD" id="cd00130">
    <property type="entry name" value="PAS"/>
    <property type="match status" value="1"/>
</dbReference>
<accession>A0ABT9Y898</accession>
<evidence type="ECO:0000313" key="4">
    <source>
        <dbReference type="EMBL" id="MDQ0203936.1"/>
    </source>
</evidence>
<dbReference type="SUPFAM" id="SSF141868">
    <property type="entry name" value="EAL domain-like"/>
    <property type="match status" value="1"/>
</dbReference>
<dbReference type="EMBL" id="JAUSUE010000011">
    <property type="protein sequence ID" value="MDQ0203936.1"/>
    <property type="molecule type" value="Genomic_DNA"/>
</dbReference>
<dbReference type="InterPro" id="IPR043128">
    <property type="entry name" value="Rev_trsase/Diguanyl_cyclase"/>
</dbReference>
<dbReference type="CDD" id="cd01948">
    <property type="entry name" value="EAL"/>
    <property type="match status" value="1"/>
</dbReference>
<feature type="domain" description="EAL" evidence="2">
    <location>
        <begin position="436"/>
        <end position="690"/>
    </location>
</feature>
<dbReference type="PROSITE" id="PS50883">
    <property type="entry name" value="EAL"/>
    <property type="match status" value="1"/>
</dbReference>
<keyword evidence="5" id="KW-1185">Reference proteome</keyword>
<proteinExistence type="predicted"/>
<dbReference type="Gene3D" id="3.30.450.20">
    <property type="entry name" value="PAS domain"/>
    <property type="match status" value="2"/>
</dbReference>
<dbReference type="SMART" id="SM00052">
    <property type="entry name" value="EAL"/>
    <property type="match status" value="1"/>
</dbReference>
<sequence>MESDQLLVLTEKLINEFYGFGRIEGILALLEEPVVGFSCHCAKYIIGENAFSEFLKNEYAYVNPCRIIDEHFYEDNADEESITIRSELILHLNGSQILKYYYILFIYNIRRSCPAIKGIHIAEENDSVNRYFNNMHKTADSMYMPAGGEAAANDCVRNGHIIYTIGGRNEIRYYNDDFGSILGYSSSDKLNYMDELIYAENIEDIRREQRRQLQKDNTYQLRYRLKNRNGRPVSVIESGCCMTMEESSFVLNSVIIDIGPLKKINEHFLSSLLYDELTGIYNKETFYKKTRMVIAENSGISFEMMCVDIERFKVINEIFGEEIGNQLLRQIAECLRSTAVTPLVYGRLYADKFVLCYPAENDNRQRFMDILNKMAAAFRHNYKVILCFGVYAVSNRSINVSAMCDKANLALKKVKGRYFMTCGEYDETMHQRLIDEQGFINDMNKALTNREFLFYLQPKYELSTSRIIGAEALVRWLHPQKGFIEPNRFIPIFEENGFIFSLDKYIWEEVCKLLRRWLDEGRPIHPISVNISRVDLYSDELVGFLDELIKKYNIPARLLELELTESAYFNNPEQIVDITQKLQKMGFIILMDDFGSGYSSLNMLKDVNVNVLKVDLKFLQNTSQNNRSGRILNAVVYMAKCLELPIIIEGVETLQQSEFLQSIGCSWVQGYYYSRPIPVKDYEKLIDQMEYLPSAAELCPCTLPLQIEDFFDPNAKFNLLFNSITCGIGIYEFTKGNLRLLRANDSYFYIFKHSIKSFYALQDNVLDYVYEDDRMELLESIGKTCAENDVTHCHIRRYTSDGSLLHLLTHISCIVKENDYHIIYMALEEVSHQGSIYAEIQKIFDNIPAAFGIFELCDDELWARQVSRNFNKLTGYRKKAFMALTGGNMKNLLDEQNLDMLKKAILHAYEEKRTVILTEAFTTRTDKSIFITVSINAVKSNRETLLCYMYVHDGRSE</sequence>
<dbReference type="Pfam" id="PF00563">
    <property type="entry name" value="EAL"/>
    <property type="match status" value="1"/>
</dbReference>
<dbReference type="SUPFAM" id="SSF55073">
    <property type="entry name" value="Nucleotide cyclase"/>
    <property type="match status" value="1"/>
</dbReference>
<dbReference type="InterPro" id="IPR050706">
    <property type="entry name" value="Cyclic-di-GMP_PDE-like"/>
</dbReference>
<dbReference type="SMART" id="SM00267">
    <property type="entry name" value="GGDEF"/>
    <property type="match status" value="1"/>
</dbReference>
<dbReference type="Proteomes" id="UP001239167">
    <property type="component" value="Unassembled WGS sequence"/>
</dbReference>
<dbReference type="PROSITE" id="PS50112">
    <property type="entry name" value="PAS"/>
    <property type="match status" value="1"/>
</dbReference>
<dbReference type="Gene3D" id="3.30.70.270">
    <property type="match status" value="1"/>
</dbReference>
<gene>
    <name evidence="4" type="ORF">J2S01_001656</name>
</gene>
<evidence type="ECO:0000259" key="1">
    <source>
        <dbReference type="PROSITE" id="PS50112"/>
    </source>
</evidence>
<dbReference type="PANTHER" id="PTHR33121">
    <property type="entry name" value="CYCLIC DI-GMP PHOSPHODIESTERASE PDEF"/>
    <property type="match status" value="1"/>
</dbReference>
<dbReference type="Gene3D" id="3.20.20.450">
    <property type="entry name" value="EAL domain"/>
    <property type="match status" value="1"/>
</dbReference>
<protein>
    <submittedName>
        <fullName evidence="4">Diguanylate cyclase (GGDEF)-like protein/PAS domain S-box-containing protein</fullName>
    </submittedName>
</protein>
<dbReference type="InterPro" id="IPR035919">
    <property type="entry name" value="EAL_sf"/>
</dbReference>
<reference evidence="4 5" key="1">
    <citation type="submission" date="2023-07" db="EMBL/GenBank/DDBJ databases">
        <title>Genomic Encyclopedia of Type Strains, Phase IV (KMG-IV): sequencing the most valuable type-strain genomes for metagenomic binning, comparative biology and taxonomic classification.</title>
        <authorList>
            <person name="Goeker M."/>
        </authorList>
    </citation>
    <scope>NUCLEOTIDE SEQUENCE [LARGE SCALE GENOMIC DNA]</scope>
    <source>
        <strain evidence="4 5">DSM 16980</strain>
    </source>
</reference>
<dbReference type="InterPro" id="IPR000014">
    <property type="entry name" value="PAS"/>
</dbReference>
<dbReference type="RefSeq" id="WP_307224090.1">
    <property type="nucleotide sequence ID" value="NZ_CP116940.1"/>
</dbReference>
<evidence type="ECO:0000259" key="2">
    <source>
        <dbReference type="PROSITE" id="PS50883"/>
    </source>
</evidence>
<dbReference type="SUPFAM" id="SSF55785">
    <property type="entry name" value="PYP-like sensor domain (PAS domain)"/>
    <property type="match status" value="2"/>
</dbReference>
<dbReference type="Pfam" id="PF13426">
    <property type="entry name" value="PAS_9"/>
    <property type="match status" value="1"/>
</dbReference>
<comment type="caution">
    <text evidence="4">The sequence shown here is derived from an EMBL/GenBank/DDBJ whole genome shotgun (WGS) entry which is preliminary data.</text>
</comment>
<dbReference type="Pfam" id="PF00990">
    <property type="entry name" value="GGDEF"/>
    <property type="match status" value="1"/>
</dbReference>
<evidence type="ECO:0000313" key="5">
    <source>
        <dbReference type="Proteomes" id="UP001239167"/>
    </source>
</evidence>
<feature type="domain" description="PAS" evidence="1">
    <location>
        <begin position="162"/>
        <end position="216"/>
    </location>
</feature>
<name>A0ABT9Y898_9FIRM</name>
<dbReference type="PROSITE" id="PS50887">
    <property type="entry name" value="GGDEF"/>
    <property type="match status" value="1"/>
</dbReference>
<organism evidence="4 5">
    <name type="scientific">Pectinatus haikarae</name>
    <dbReference type="NCBI Taxonomy" id="349096"/>
    <lineage>
        <taxon>Bacteria</taxon>
        <taxon>Bacillati</taxon>
        <taxon>Bacillota</taxon>
        <taxon>Negativicutes</taxon>
        <taxon>Selenomonadales</taxon>
        <taxon>Selenomonadaceae</taxon>
        <taxon>Pectinatus</taxon>
    </lineage>
</organism>
<dbReference type="PANTHER" id="PTHR33121:SF71">
    <property type="entry name" value="OXYGEN SENSOR PROTEIN DOSP"/>
    <property type="match status" value="1"/>
</dbReference>
<dbReference type="InterPro" id="IPR035965">
    <property type="entry name" value="PAS-like_dom_sf"/>
</dbReference>
<dbReference type="NCBIfam" id="TIGR00254">
    <property type="entry name" value="GGDEF"/>
    <property type="match status" value="1"/>
</dbReference>
<evidence type="ECO:0000259" key="3">
    <source>
        <dbReference type="PROSITE" id="PS50887"/>
    </source>
</evidence>